<evidence type="ECO:0000313" key="2">
    <source>
        <dbReference type="Proteomes" id="UP000001542"/>
    </source>
</evidence>
<dbReference type="InParanoid" id="A2ESM5"/>
<dbReference type="Pfam" id="PF13306">
    <property type="entry name" value="LRR_5"/>
    <property type="match status" value="5"/>
</dbReference>
<accession>A2ESM5</accession>
<gene>
    <name evidence="1" type="ORF">TVAG_069840</name>
</gene>
<dbReference type="SUPFAM" id="SSF52058">
    <property type="entry name" value="L domain-like"/>
    <property type="match status" value="3"/>
</dbReference>
<sequence length="765" mass="84694">MTYYEDPVSKVKYSLDLGTLLLAPSELTNFVIKSQTKYIRGESSDSYAFVACKSTLRSFSFEENSQLQSIQKYAFYQCEKIQNIDISKCNHLTSIGEKAFSGCSSLTSILLPESLTSLGPYSFMSAVNSIEYGCFEYAFLDSITISSGNQKYKIENNILLTIDGTISIGYPLRMTGTAVFPNGVNRIVLASFSSSSISHVQFPNSLQVIERYAFFKSKIQDLDIPNSVISIDYNAFASCPNLASIRLSENLKNLSANTFQDAPITSINIPDSAKLIDSNCFVGCWKLSEVTLPDNITYLAGNAFPKTTKLKFGPNSNLYIDSQLLIIDKSNQTINGYIGENVEKEFVILNSIQTITSSVFDGRDKITKITFPGDSILKSIKASAFCNCKNLQFVNLPSTIENIEEDAFYNCLRLESITINNAKNLESYAFYGCSNLKSITLSSSSLQKIFEYTFCGCTSLVDIELPSSLTNINDYAFKNCSKLERVEINGNSLRFIDIESFSQTNIKKFDFSKCVNFENLGLKSIQDTTSLSILILPPNLKKISDMAVRNSGVKNITFPQTLTSIGIDSFADCFYLEEINIPENSALTSIGIGAFRGCMRLKKISSFSSSYRVMTGALFTYDLISLVLFPPASEVTSFSLPGDTRFINEGAFRSCTNLVSIFIPSDSISYISSSAFESCSSLTWINIPICVTGVGANAFKGCSRLNCGIKVENRSKLFLENLFNNAKLSKQSVKNCIGNIVTRNCFFYTNIFSSSMLMIQVMIIM</sequence>
<evidence type="ECO:0000313" key="1">
    <source>
        <dbReference type="EMBL" id="EAY04334.1"/>
    </source>
</evidence>
<dbReference type="STRING" id="5722.A2ESM5"/>
<name>A2ESM5_TRIV3</name>
<dbReference type="KEGG" id="tva:4762190"/>
<dbReference type="VEuPathDB" id="TrichDB:TVAG_069840"/>
<dbReference type="OrthoDB" id="1404672at2759"/>
<dbReference type="InterPro" id="IPR053139">
    <property type="entry name" value="Surface_bspA-like"/>
</dbReference>
<dbReference type="AlphaFoldDB" id="A2ESM5"/>
<dbReference type="InterPro" id="IPR026906">
    <property type="entry name" value="LRR_5"/>
</dbReference>
<dbReference type="PANTHER" id="PTHR45661:SF3">
    <property type="entry name" value="IG-LIKE DOMAIN-CONTAINING PROTEIN"/>
    <property type="match status" value="1"/>
</dbReference>
<dbReference type="VEuPathDB" id="TrichDB:TVAGG3_0220680"/>
<dbReference type="Gene3D" id="3.80.10.10">
    <property type="entry name" value="Ribonuclease Inhibitor"/>
    <property type="match status" value="3"/>
</dbReference>
<protein>
    <submittedName>
        <fullName evidence="1">Surface antigen BspA-like</fullName>
    </submittedName>
</protein>
<dbReference type="SMR" id="A2ESM5"/>
<dbReference type="Proteomes" id="UP000001542">
    <property type="component" value="Unassembled WGS sequence"/>
</dbReference>
<dbReference type="InterPro" id="IPR032675">
    <property type="entry name" value="LRR_dom_sf"/>
</dbReference>
<proteinExistence type="predicted"/>
<reference evidence="1" key="2">
    <citation type="journal article" date="2007" name="Science">
        <title>Draft genome sequence of the sexually transmitted pathogen Trichomonas vaginalis.</title>
        <authorList>
            <person name="Carlton J.M."/>
            <person name="Hirt R.P."/>
            <person name="Silva J.C."/>
            <person name="Delcher A.L."/>
            <person name="Schatz M."/>
            <person name="Zhao Q."/>
            <person name="Wortman J.R."/>
            <person name="Bidwell S.L."/>
            <person name="Alsmark U.C.M."/>
            <person name="Besteiro S."/>
            <person name="Sicheritz-Ponten T."/>
            <person name="Noel C.J."/>
            <person name="Dacks J.B."/>
            <person name="Foster P.G."/>
            <person name="Simillion C."/>
            <person name="Van de Peer Y."/>
            <person name="Miranda-Saavedra D."/>
            <person name="Barton G.J."/>
            <person name="Westrop G.D."/>
            <person name="Mueller S."/>
            <person name="Dessi D."/>
            <person name="Fiori P.L."/>
            <person name="Ren Q."/>
            <person name="Paulsen I."/>
            <person name="Zhang H."/>
            <person name="Bastida-Corcuera F.D."/>
            <person name="Simoes-Barbosa A."/>
            <person name="Brown M.T."/>
            <person name="Hayes R.D."/>
            <person name="Mukherjee M."/>
            <person name="Okumura C.Y."/>
            <person name="Schneider R."/>
            <person name="Smith A.J."/>
            <person name="Vanacova S."/>
            <person name="Villalvazo M."/>
            <person name="Haas B.J."/>
            <person name="Pertea M."/>
            <person name="Feldblyum T.V."/>
            <person name="Utterback T.R."/>
            <person name="Shu C.L."/>
            <person name="Osoegawa K."/>
            <person name="de Jong P.J."/>
            <person name="Hrdy I."/>
            <person name="Horvathova L."/>
            <person name="Zubacova Z."/>
            <person name="Dolezal P."/>
            <person name="Malik S.B."/>
            <person name="Logsdon J.M. Jr."/>
            <person name="Henze K."/>
            <person name="Gupta A."/>
            <person name="Wang C.C."/>
            <person name="Dunne R.L."/>
            <person name="Upcroft J.A."/>
            <person name="Upcroft P."/>
            <person name="White O."/>
            <person name="Salzberg S.L."/>
            <person name="Tang P."/>
            <person name="Chiu C.-H."/>
            <person name="Lee Y.-S."/>
            <person name="Embley T.M."/>
            <person name="Coombs G.H."/>
            <person name="Mottram J.C."/>
            <person name="Tachezy J."/>
            <person name="Fraser-Liggett C.M."/>
            <person name="Johnson P.J."/>
        </authorList>
    </citation>
    <scope>NUCLEOTIDE SEQUENCE [LARGE SCALE GENOMIC DNA]</scope>
    <source>
        <strain evidence="1">G3</strain>
    </source>
</reference>
<organism evidence="1 2">
    <name type="scientific">Trichomonas vaginalis (strain ATCC PRA-98 / G3)</name>
    <dbReference type="NCBI Taxonomy" id="412133"/>
    <lineage>
        <taxon>Eukaryota</taxon>
        <taxon>Metamonada</taxon>
        <taxon>Parabasalia</taxon>
        <taxon>Trichomonadida</taxon>
        <taxon>Trichomonadidae</taxon>
        <taxon>Trichomonas</taxon>
    </lineage>
</organism>
<dbReference type="EMBL" id="DS113478">
    <property type="protein sequence ID" value="EAY04334.1"/>
    <property type="molecule type" value="Genomic_DNA"/>
</dbReference>
<dbReference type="RefSeq" id="XP_001316557.1">
    <property type="nucleotide sequence ID" value="XM_001316522.1"/>
</dbReference>
<keyword evidence="2" id="KW-1185">Reference proteome</keyword>
<reference evidence="1" key="1">
    <citation type="submission" date="2006-10" db="EMBL/GenBank/DDBJ databases">
        <authorList>
            <person name="Amadeo P."/>
            <person name="Zhao Q."/>
            <person name="Wortman J."/>
            <person name="Fraser-Liggett C."/>
            <person name="Carlton J."/>
        </authorList>
    </citation>
    <scope>NUCLEOTIDE SEQUENCE</scope>
    <source>
        <strain evidence="1">G3</strain>
    </source>
</reference>
<dbReference type="PANTHER" id="PTHR45661">
    <property type="entry name" value="SURFACE ANTIGEN"/>
    <property type="match status" value="1"/>
</dbReference>